<dbReference type="OrthoDB" id="412006at2759"/>
<dbReference type="Proteomes" id="UP000246991">
    <property type="component" value="Unassembled WGS sequence"/>
</dbReference>
<evidence type="ECO:0000313" key="3">
    <source>
        <dbReference type="EMBL" id="PWW73629.1"/>
    </source>
</evidence>
<keyword evidence="4" id="KW-1185">Reference proteome</keyword>
<feature type="domain" description="Reverse transcriptase" evidence="2">
    <location>
        <begin position="1"/>
        <end position="119"/>
    </location>
</feature>
<comment type="caution">
    <text evidence="3">The sequence shown here is derived from an EMBL/GenBank/DDBJ whole genome shotgun (WGS) entry which is preliminary data.</text>
</comment>
<keyword evidence="1" id="KW-0472">Membrane</keyword>
<feature type="non-terminal residue" evidence="3">
    <location>
        <position position="1"/>
    </location>
</feature>
<dbReference type="PROSITE" id="PS50878">
    <property type="entry name" value="RT_POL"/>
    <property type="match status" value="1"/>
</dbReference>
<dbReference type="InterPro" id="IPR000477">
    <property type="entry name" value="RT_dom"/>
</dbReference>
<name>A0A317SGH2_9PEZI</name>
<accession>A0A317SGH2</accession>
<keyword evidence="1" id="KW-1133">Transmembrane helix</keyword>
<feature type="non-terminal residue" evidence="3">
    <location>
        <position position="165"/>
    </location>
</feature>
<keyword evidence="1" id="KW-0812">Transmembrane</keyword>
<proteinExistence type="predicted"/>
<sequence length="165" mass="18879">WISKRSARFRFNRRVSRDYLLERGVPQGFTLSLFLFTVYIGDVMKPRFRSGPSFGKLVMSYVDNGVIVVAGESKVKVKWVMEETYGCCKEVAGKRGMGFGSAKTEWMGFGKKDWEKVDIGGMEVEEIKEIRILGYRFEKEGGWKSHVDCWADRGEGVIRRINGLS</sequence>
<dbReference type="Pfam" id="PF00078">
    <property type="entry name" value="RVT_1"/>
    <property type="match status" value="1"/>
</dbReference>
<gene>
    <name evidence="3" type="ORF">C7212DRAFT_60401</name>
</gene>
<evidence type="ECO:0000313" key="4">
    <source>
        <dbReference type="Proteomes" id="UP000246991"/>
    </source>
</evidence>
<organism evidence="3 4">
    <name type="scientific">Tuber magnatum</name>
    <name type="common">white Piedmont truffle</name>
    <dbReference type="NCBI Taxonomy" id="42249"/>
    <lineage>
        <taxon>Eukaryota</taxon>
        <taxon>Fungi</taxon>
        <taxon>Dikarya</taxon>
        <taxon>Ascomycota</taxon>
        <taxon>Pezizomycotina</taxon>
        <taxon>Pezizomycetes</taxon>
        <taxon>Pezizales</taxon>
        <taxon>Tuberaceae</taxon>
        <taxon>Tuber</taxon>
    </lineage>
</organism>
<protein>
    <recommendedName>
        <fullName evidence="2">Reverse transcriptase domain-containing protein</fullName>
    </recommendedName>
</protein>
<evidence type="ECO:0000256" key="1">
    <source>
        <dbReference type="SAM" id="Phobius"/>
    </source>
</evidence>
<reference evidence="3 4" key="1">
    <citation type="submission" date="2018-03" db="EMBL/GenBank/DDBJ databases">
        <title>Genomes of Pezizomycetes fungi and the evolution of truffles.</title>
        <authorList>
            <person name="Murat C."/>
            <person name="Payen T."/>
            <person name="Noel B."/>
            <person name="Kuo A."/>
            <person name="Martin F.M."/>
        </authorList>
    </citation>
    <scope>NUCLEOTIDE SEQUENCE [LARGE SCALE GENOMIC DNA]</scope>
    <source>
        <strain evidence="3">091103-1</strain>
    </source>
</reference>
<evidence type="ECO:0000259" key="2">
    <source>
        <dbReference type="PROSITE" id="PS50878"/>
    </source>
</evidence>
<feature type="transmembrane region" description="Helical" evidence="1">
    <location>
        <begin position="20"/>
        <end position="40"/>
    </location>
</feature>
<dbReference type="EMBL" id="PYWC01000076">
    <property type="protein sequence ID" value="PWW73629.1"/>
    <property type="molecule type" value="Genomic_DNA"/>
</dbReference>
<dbReference type="AlphaFoldDB" id="A0A317SGH2"/>